<gene>
    <name evidence="2" type="ORF">LCMiAC01_00050</name>
</gene>
<evidence type="ECO:0000256" key="1">
    <source>
        <dbReference type="SAM" id="Phobius"/>
    </source>
</evidence>
<sequence>MNFINKIRGNQDCYEYNIKWWHFFVPSIDEINPLCESHDKTYMFIVAVLRTLLYYFIFTYLKNRNYINIIYTDTYKFLGYLIFIIIIGINILLLVNIFYKKQYIEKLEKSTKPTKYEDELFHYPVKARIPLPKTPAEIELNRVLRSETHAKAELLSEMIHSNKINVNNLTSEEKERHLQVHDWPEVDFDGGVHRILFSHMR</sequence>
<keyword evidence="1" id="KW-1133">Transmembrane helix</keyword>
<organism evidence="2">
    <name type="scientific">Mimivirus LCMiAC01</name>
    <dbReference type="NCBI Taxonomy" id="2506608"/>
    <lineage>
        <taxon>Viruses</taxon>
        <taxon>Varidnaviria</taxon>
        <taxon>Bamfordvirae</taxon>
        <taxon>Nucleocytoviricota</taxon>
        <taxon>Megaviricetes</taxon>
        <taxon>Imitervirales</taxon>
        <taxon>Mimiviridae</taxon>
        <taxon>Klosneuvirinae</taxon>
    </lineage>
</organism>
<feature type="transmembrane region" description="Helical" evidence="1">
    <location>
        <begin position="77"/>
        <end position="99"/>
    </location>
</feature>
<reference evidence="2" key="1">
    <citation type="journal article" date="2019" name="MBio">
        <title>Virus Genomes from Deep Sea Sediments Expand the Ocean Megavirome and Support Independent Origins of Viral Gigantism.</title>
        <authorList>
            <person name="Backstrom D."/>
            <person name="Yutin N."/>
            <person name="Jorgensen S.L."/>
            <person name="Dharamshi J."/>
            <person name="Homa F."/>
            <person name="Zaremba-Niedwiedzka K."/>
            <person name="Spang A."/>
            <person name="Wolf Y.I."/>
            <person name="Koonin E.V."/>
            <person name="Ettema T.J."/>
        </authorList>
    </citation>
    <scope>NUCLEOTIDE SEQUENCE</scope>
</reference>
<dbReference type="EMBL" id="MK500388">
    <property type="protein sequence ID" value="QBK88341.1"/>
    <property type="molecule type" value="Genomic_DNA"/>
</dbReference>
<keyword evidence="1" id="KW-0472">Membrane</keyword>
<accession>A0A481YZK2</accession>
<evidence type="ECO:0000313" key="2">
    <source>
        <dbReference type="EMBL" id="QBK88341.1"/>
    </source>
</evidence>
<name>A0A481YZK2_9VIRU</name>
<feature type="transmembrane region" description="Helical" evidence="1">
    <location>
        <begin position="41"/>
        <end position="57"/>
    </location>
</feature>
<keyword evidence="1" id="KW-0812">Transmembrane</keyword>
<proteinExistence type="predicted"/>
<protein>
    <submittedName>
        <fullName evidence="2">Uncharacterized protein</fullName>
    </submittedName>
</protein>